<dbReference type="Gene3D" id="3.30.70.1280">
    <property type="entry name" value="SP0830-like domains"/>
    <property type="match status" value="1"/>
</dbReference>
<evidence type="ECO:0000313" key="1">
    <source>
        <dbReference type="EMBL" id="WXR72224.1"/>
    </source>
</evidence>
<dbReference type="PANTHER" id="PTHR36439">
    <property type="entry name" value="BLL4334 PROTEIN"/>
    <property type="match status" value="1"/>
</dbReference>
<name>A0ABZ2RU81_9BURK</name>
<dbReference type="PIRSF" id="PIRSF008502">
    <property type="entry name" value="UCP008502"/>
    <property type="match status" value="1"/>
</dbReference>
<organism evidence="1 2">
    <name type="scientific">Achromobacter veterisilvae</name>
    <dbReference type="NCBI Taxonomy" id="2069367"/>
    <lineage>
        <taxon>Bacteria</taxon>
        <taxon>Pseudomonadati</taxon>
        <taxon>Pseudomonadota</taxon>
        <taxon>Betaproteobacteria</taxon>
        <taxon>Burkholderiales</taxon>
        <taxon>Alcaligenaceae</taxon>
        <taxon>Achromobacter</taxon>
    </lineage>
</organism>
<keyword evidence="2" id="KW-1185">Reference proteome</keyword>
<accession>A0ABZ2RU81</accession>
<dbReference type="Pfam" id="PF08002">
    <property type="entry name" value="DUF1697"/>
    <property type="match status" value="1"/>
</dbReference>
<gene>
    <name evidence="1" type="ORF">WHX56_21560</name>
</gene>
<dbReference type="SUPFAM" id="SSF160379">
    <property type="entry name" value="SP0830-like"/>
    <property type="match status" value="1"/>
</dbReference>
<reference evidence="1 2" key="1">
    <citation type="submission" date="2024-03" db="EMBL/GenBank/DDBJ databases">
        <title>Reference genomes for the five species model microbial community.</title>
        <authorList>
            <person name="Padfield D."/>
        </authorList>
    </citation>
    <scope>NUCLEOTIDE SEQUENCE [LARGE SCALE GENOMIC DNA]</scope>
    <source>
        <strain evidence="1 2">AB1</strain>
    </source>
</reference>
<dbReference type="EMBL" id="CP148753">
    <property type="protein sequence ID" value="WXR72224.1"/>
    <property type="molecule type" value="Genomic_DNA"/>
</dbReference>
<dbReference type="RefSeq" id="WP_338878939.1">
    <property type="nucleotide sequence ID" value="NZ_CP148753.1"/>
</dbReference>
<evidence type="ECO:0000313" key="2">
    <source>
        <dbReference type="Proteomes" id="UP001456224"/>
    </source>
</evidence>
<proteinExistence type="predicted"/>
<dbReference type="InterPro" id="IPR012545">
    <property type="entry name" value="DUF1697"/>
</dbReference>
<sequence length="177" mass="18943">MQTKIILLRGVMPTGKNKVLMAPLRAALEAAGLGNVRTYIQSGNVLAATDLAQSALEALVHGVIADHFGGDIKVLARPVRYFRRALDGNPFKGADPAKLYFTLLAGRPADGLVDSFHALGHAPDRVSVVGDMAYVLCATKYSDLRANNNFIERKLQVPATTRNFNTLSKLVELGGAA</sequence>
<dbReference type="Proteomes" id="UP001456224">
    <property type="component" value="Chromosome"/>
</dbReference>
<dbReference type="PANTHER" id="PTHR36439:SF1">
    <property type="entry name" value="DUF1697 DOMAIN-CONTAINING PROTEIN"/>
    <property type="match status" value="1"/>
</dbReference>
<protein>
    <submittedName>
        <fullName evidence="1">DUF1697 domain-containing protein</fullName>
    </submittedName>
</protein>